<feature type="compositionally biased region" description="Basic and acidic residues" evidence="1">
    <location>
        <begin position="1"/>
        <end position="45"/>
    </location>
</feature>
<dbReference type="PANTHER" id="PTHR22699">
    <property type="entry name" value="THIOREDOXIN DOMAIN-CONTAINING PROTEIN 16"/>
    <property type="match status" value="1"/>
</dbReference>
<dbReference type="EMBL" id="CASHTH010000735">
    <property type="protein sequence ID" value="CAI8006913.1"/>
    <property type="molecule type" value="Genomic_DNA"/>
</dbReference>
<reference evidence="3" key="1">
    <citation type="submission" date="2023-03" db="EMBL/GenBank/DDBJ databases">
        <authorList>
            <person name="Steffen K."/>
            <person name="Cardenas P."/>
        </authorList>
    </citation>
    <scope>NUCLEOTIDE SEQUENCE</scope>
</reference>
<organism evidence="3 4">
    <name type="scientific">Geodia barretti</name>
    <name type="common">Barrett's horny sponge</name>
    <dbReference type="NCBI Taxonomy" id="519541"/>
    <lineage>
        <taxon>Eukaryota</taxon>
        <taxon>Metazoa</taxon>
        <taxon>Porifera</taxon>
        <taxon>Demospongiae</taxon>
        <taxon>Heteroscleromorpha</taxon>
        <taxon>Tetractinellida</taxon>
        <taxon>Astrophorina</taxon>
        <taxon>Geodiidae</taxon>
        <taxon>Geodia</taxon>
    </lineage>
</organism>
<keyword evidence="4" id="KW-1185">Reference proteome</keyword>
<protein>
    <submittedName>
        <fullName evidence="3">Protein disulfide-isomerase</fullName>
    </submittedName>
</protein>
<evidence type="ECO:0000313" key="3">
    <source>
        <dbReference type="EMBL" id="CAI8006913.1"/>
    </source>
</evidence>
<dbReference type="PANTHER" id="PTHR22699:SF1">
    <property type="entry name" value="THIOREDOXIN DOMAIN-CONTAINING PROTEIN 16"/>
    <property type="match status" value="1"/>
</dbReference>
<comment type="caution">
    <text evidence="3">The sequence shown here is derived from an EMBL/GenBank/DDBJ whole genome shotgun (WGS) entry which is preliminary data.</text>
</comment>
<feature type="domain" description="Thioredoxin" evidence="2">
    <location>
        <begin position="63"/>
        <end position="213"/>
    </location>
</feature>
<proteinExistence type="predicted"/>
<feature type="compositionally biased region" description="Pro residues" evidence="1">
    <location>
        <begin position="46"/>
        <end position="56"/>
    </location>
</feature>
<evidence type="ECO:0000313" key="4">
    <source>
        <dbReference type="Proteomes" id="UP001174909"/>
    </source>
</evidence>
<dbReference type="AlphaFoldDB" id="A0AA35R8R1"/>
<dbReference type="InterPro" id="IPR013766">
    <property type="entry name" value="Thioredoxin_domain"/>
</dbReference>
<dbReference type="Pfam" id="PF00085">
    <property type="entry name" value="Thioredoxin"/>
    <property type="match status" value="1"/>
</dbReference>
<evidence type="ECO:0000256" key="1">
    <source>
        <dbReference type="SAM" id="MobiDB-lite"/>
    </source>
</evidence>
<name>A0AA35R8R1_GEOBA</name>
<dbReference type="Gene3D" id="3.40.30.10">
    <property type="entry name" value="Glutaredoxin"/>
    <property type="match status" value="1"/>
</dbReference>
<dbReference type="InterPro" id="IPR036249">
    <property type="entry name" value="Thioredoxin-like_sf"/>
</dbReference>
<sequence length="230" mass="26300">MALRKEGEKVFEEEQRKFLKEDNTPDKKKLREADKKSREYSEDPPRPPQETTPPPEQQQQQQQPPPDQPPAASTPSSNNIQSRAVVEEDDHFGQLSFSLGTPEYPEELTLSDESFGVHINSYSTTMVTFYVPWEPHCDGVMHYMLQAMDDLPEGSDSSMAVVNCADYPDLCSSYGIVTYPTVLLFRASPNDWIPYKGMMDSRQMLKALLHQQAEDTTEHGLVTHNYRWNL</sequence>
<dbReference type="CDD" id="cd02961">
    <property type="entry name" value="PDI_a_family"/>
    <property type="match status" value="1"/>
</dbReference>
<accession>A0AA35R8R1</accession>
<dbReference type="PROSITE" id="PS51352">
    <property type="entry name" value="THIOREDOXIN_2"/>
    <property type="match status" value="1"/>
</dbReference>
<dbReference type="InterPro" id="IPR040090">
    <property type="entry name" value="TXNDC16"/>
</dbReference>
<dbReference type="Proteomes" id="UP001174909">
    <property type="component" value="Unassembled WGS sequence"/>
</dbReference>
<feature type="region of interest" description="Disordered" evidence="1">
    <location>
        <begin position="1"/>
        <end position="78"/>
    </location>
</feature>
<gene>
    <name evidence="3" type="ORF">GBAR_LOCUS4962</name>
</gene>
<evidence type="ECO:0000259" key="2">
    <source>
        <dbReference type="PROSITE" id="PS51352"/>
    </source>
</evidence>
<dbReference type="SUPFAM" id="SSF52833">
    <property type="entry name" value="Thioredoxin-like"/>
    <property type="match status" value="1"/>
</dbReference>